<gene>
    <name evidence="4" type="ORF">GWR21_13170</name>
</gene>
<evidence type="ECO:0000313" key="4">
    <source>
        <dbReference type="EMBL" id="QHS60507.1"/>
    </source>
</evidence>
<dbReference type="Proteomes" id="UP000476411">
    <property type="component" value="Chromosome"/>
</dbReference>
<evidence type="ECO:0000313" key="5">
    <source>
        <dbReference type="Proteomes" id="UP000476411"/>
    </source>
</evidence>
<dbReference type="EMBL" id="CP048113">
    <property type="protein sequence ID" value="QHS60507.1"/>
    <property type="molecule type" value="Genomic_DNA"/>
</dbReference>
<dbReference type="PROSITE" id="PS51186">
    <property type="entry name" value="GNAT"/>
    <property type="match status" value="1"/>
</dbReference>
<name>A0A6B9ZEF6_9BACT</name>
<dbReference type="Pfam" id="PF00583">
    <property type="entry name" value="Acetyltransf_1"/>
    <property type="match status" value="1"/>
</dbReference>
<dbReference type="GO" id="GO:0016747">
    <property type="term" value="F:acyltransferase activity, transferring groups other than amino-acyl groups"/>
    <property type="evidence" value="ECO:0007669"/>
    <property type="project" value="InterPro"/>
</dbReference>
<dbReference type="Gene3D" id="3.40.630.30">
    <property type="match status" value="1"/>
</dbReference>
<keyword evidence="5" id="KW-1185">Reference proteome</keyword>
<dbReference type="PANTHER" id="PTHR43877:SF2">
    <property type="entry name" value="AMINOALKYLPHOSPHONATE N-ACETYLTRANSFERASE-RELATED"/>
    <property type="match status" value="1"/>
</dbReference>
<evidence type="ECO:0000256" key="2">
    <source>
        <dbReference type="ARBA" id="ARBA00023315"/>
    </source>
</evidence>
<keyword evidence="2" id="KW-0012">Acyltransferase</keyword>
<evidence type="ECO:0000259" key="3">
    <source>
        <dbReference type="PROSITE" id="PS51186"/>
    </source>
</evidence>
<dbReference type="SUPFAM" id="SSF55729">
    <property type="entry name" value="Acyl-CoA N-acyltransferases (Nat)"/>
    <property type="match status" value="1"/>
</dbReference>
<dbReference type="InterPro" id="IPR000182">
    <property type="entry name" value="GNAT_dom"/>
</dbReference>
<dbReference type="RefSeq" id="WP_162332197.1">
    <property type="nucleotide sequence ID" value="NZ_CP048113.1"/>
</dbReference>
<dbReference type="KEGG" id="chih:GWR21_13170"/>
<dbReference type="PANTHER" id="PTHR43877">
    <property type="entry name" value="AMINOALKYLPHOSPHONATE N-ACETYLTRANSFERASE-RELATED-RELATED"/>
    <property type="match status" value="1"/>
</dbReference>
<dbReference type="InterPro" id="IPR016181">
    <property type="entry name" value="Acyl_CoA_acyltransferase"/>
</dbReference>
<dbReference type="AlphaFoldDB" id="A0A6B9ZEF6"/>
<accession>A0A6B9ZEF6</accession>
<keyword evidence="1 4" id="KW-0808">Transferase</keyword>
<reference evidence="4 5" key="1">
    <citation type="submission" date="2020-01" db="EMBL/GenBank/DDBJ databases">
        <title>Complete genome sequence of Chitinophaga sp. H33E-04 isolated from quinoa roots.</title>
        <authorList>
            <person name="Weon H.-Y."/>
            <person name="Lee S.A."/>
        </authorList>
    </citation>
    <scope>NUCLEOTIDE SEQUENCE [LARGE SCALE GENOMIC DNA]</scope>
    <source>
        <strain evidence="4 5">H33E-04</strain>
    </source>
</reference>
<dbReference type="CDD" id="cd04301">
    <property type="entry name" value="NAT_SF"/>
    <property type="match status" value="1"/>
</dbReference>
<organism evidence="4 5">
    <name type="scientific">Chitinophaga agri</name>
    <dbReference type="NCBI Taxonomy" id="2703787"/>
    <lineage>
        <taxon>Bacteria</taxon>
        <taxon>Pseudomonadati</taxon>
        <taxon>Bacteroidota</taxon>
        <taxon>Chitinophagia</taxon>
        <taxon>Chitinophagales</taxon>
        <taxon>Chitinophagaceae</taxon>
        <taxon>Chitinophaga</taxon>
    </lineage>
</organism>
<protein>
    <submittedName>
        <fullName evidence="4">GNAT family N-acetyltransferase</fullName>
    </submittedName>
</protein>
<feature type="domain" description="N-acetyltransferase" evidence="3">
    <location>
        <begin position="3"/>
        <end position="161"/>
    </location>
</feature>
<evidence type="ECO:0000256" key="1">
    <source>
        <dbReference type="ARBA" id="ARBA00022679"/>
    </source>
</evidence>
<sequence>MPVTIRNIIPADNAPLAAIIRATFDEFDTVPKTGTVYSDPETDKLYDLFQTPGSAYFIAEEDGVILGGCGLFPTRGLPEGCAELVKYYLSSAARGKGIGKTLMERTFEGAKELGYKEIYLESFPDFTKAISIYEKADFRYLDKPLGNSGHFACTVWMLKTL</sequence>
<proteinExistence type="predicted"/>
<dbReference type="InterPro" id="IPR050832">
    <property type="entry name" value="Bact_Acetyltransf"/>
</dbReference>